<reference evidence="2" key="1">
    <citation type="submission" date="2021-02" db="EMBL/GenBank/DDBJ databases">
        <authorList>
            <person name="Nieuwenhuis M."/>
            <person name="Van De Peppel L.J.J."/>
        </authorList>
    </citation>
    <scope>NUCLEOTIDE SEQUENCE</scope>
    <source>
        <strain evidence="2">D49</strain>
    </source>
</reference>
<dbReference type="EMBL" id="JABCKI010005915">
    <property type="protein sequence ID" value="KAG5636581.1"/>
    <property type="molecule type" value="Genomic_DNA"/>
</dbReference>
<feature type="region of interest" description="Disordered" evidence="1">
    <location>
        <begin position="191"/>
        <end position="238"/>
    </location>
</feature>
<evidence type="ECO:0000313" key="2">
    <source>
        <dbReference type="EMBL" id="KAG5636581.1"/>
    </source>
</evidence>
<dbReference type="AlphaFoldDB" id="A0A9P7K3C4"/>
<protein>
    <submittedName>
        <fullName evidence="2">Uncharacterized protein</fullName>
    </submittedName>
</protein>
<reference evidence="2" key="2">
    <citation type="submission" date="2021-10" db="EMBL/GenBank/DDBJ databases">
        <title>Phylogenomics reveals ancestral predisposition of the termite-cultivated fungus Termitomyces towards a domesticated lifestyle.</title>
        <authorList>
            <person name="Auxier B."/>
            <person name="Grum-Grzhimaylo A."/>
            <person name="Cardenas M.E."/>
            <person name="Lodge J.D."/>
            <person name="Laessoe T."/>
            <person name="Pedersen O."/>
            <person name="Smith M.E."/>
            <person name="Kuyper T.W."/>
            <person name="Franco-Molano E.A."/>
            <person name="Baroni T.J."/>
            <person name="Aanen D.K."/>
        </authorList>
    </citation>
    <scope>NUCLEOTIDE SEQUENCE</scope>
    <source>
        <strain evidence="2">D49</strain>
    </source>
</reference>
<proteinExistence type="predicted"/>
<accession>A0A9P7K3C4</accession>
<dbReference type="OrthoDB" id="2903551at2759"/>
<sequence length="238" mass="26210">MQRLDKLGLHLLSLPLDFEESPETVTPDLPTPLPWTEDTTRIDVHTAAWDVDQDDIDENPTPSAPVMKDLDSFTEGTGRGSFDSVLDEPFLEGDLFCHPQEPQMVSRLSIDAWRREIVGSPVGAPSMGPASLPEDPIDAEAMETAESLLDGFNFESEELEDVVQNEPLYNNTMYNVSARSALATASTPCVMKRARPGSPGSQCSRRIRPRSKSLSSIRTSAADAPWLGSSENYKRPFD</sequence>
<dbReference type="Proteomes" id="UP000717328">
    <property type="component" value="Unassembled WGS sequence"/>
</dbReference>
<organism evidence="2 3">
    <name type="scientific">Sphagnurus paluster</name>
    <dbReference type="NCBI Taxonomy" id="117069"/>
    <lineage>
        <taxon>Eukaryota</taxon>
        <taxon>Fungi</taxon>
        <taxon>Dikarya</taxon>
        <taxon>Basidiomycota</taxon>
        <taxon>Agaricomycotina</taxon>
        <taxon>Agaricomycetes</taxon>
        <taxon>Agaricomycetidae</taxon>
        <taxon>Agaricales</taxon>
        <taxon>Tricholomatineae</taxon>
        <taxon>Lyophyllaceae</taxon>
        <taxon>Sphagnurus</taxon>
    </lineage>
</organism>
<gene>
    <name evidence="2" type="ORF">H0H81_007552</name>
</gene>
<comment type="caution">
    <text evidence="2">The sequence shown here is derived from an EMBL/GenBank/DDBJ whole genome shotgun (WGS) entry which is preliminary data.</text>
</comment>
<name>A0A9P7K3C4_9AGAR</name>
<evidence type="ECO:0000256" key="1">
    <source>
        <dbReference type="SAM" id="MobiDB-lite"/>
    </source>
</evidence>
<evidence type="ECO:0000313" key="3">
    <source>
        <dbReference type="Proteomes" id="UP000717328"/>
    </source>
</evidence>
<feature type="region of interest" description="Disordered" evidence="1">
    <location>
        <begin position="49"/>
        <end position="69"/>
    </location>
</feature>
<keyword evidence="3" id="KW-1185">Reference proteome</keyword>